<evidence type="ECO:0000256" key="2">
    <source>
        <dbReference type="ARBA" id="ARBA00022553"/>
    </source>
</evidence>
<evidence type="ECO:0000313" key="14">
    <source>
        <dbReference type="Proteomes" id="UP000694545"/>
    </source>
</evidence>
<evidence type="ECO:0000256" key="9">
    <source>
        <dbReference type="PROSITE-ProRule" id="PRU00385"/>
    </source>
</evidence>
<dbReference type="FunFam" id="1.20.58.60:FF:000115">
    <property type="entry name" value="nesprin-2 isoform X2"/>
    <property type="match status" value="1"/>
</dbReference>
<evidence type="ECO:0000256" key="4">
    <source>
        <dbReference type="ARBA" id="ARBA00022737"/>
    </source>
</evidence>
<keyword evidence="10" id="KW-0175">Coiled coil</keyword>
<sequence>VMASQPSLPHRVALLVSQLVSTEQDLMKLRQDSGQLSSVCKEGVRTWIVTLVSTLWLKWVYLLNAAKEWEGKCDEQSQEWKAVNEEMEREAIILDNFLEELPESPREKERATKEELGEFLEAANYYKESVDAEKLLLHVISHRLRSILNVPECPPEKGGNIPVVCEIQTMICQKVQKQKDAVQSEIAERAKVNEEISAVKNSLLETMLLLPGTALEGKAEIQRAIDCQKQTLDQIMEKLRIKYAEMYTIVPLEIERHLDDCKETLQNLEEKVNAVLMKTSPHYTTDKKIEDINKGLQAIESMLQQKSENIDKAKEIQKRIWDLLDLWHYKMNELDSDVQDIVEQDPCQAQELMDRLMIPLQQYQQVSQCAERRTANLNRAASKIEECDELLKCFRFWLENTNRLLSEQGQSDSAKVLNKHASALQMAFEDSEQKQHILDAIYPELEELSTLIETGKMIQELNEVNEQVKASQQKIMEVLPHIQQLADDVEAVESEVKAMEKNVEKIKSILSPSEDTLDFSPEEHLKHGQVILAHIHPMQKTLADLQRFKETLRLPGMKPQPLSVFQRTKQLLKELKTLERITVEQNALLEVKMNPVSAAERRAKLGKEMEKIKERLAFLCQRKDDLLTTMKNSLVKLHQRQEGPEPEDEALESQVVEESRSGGDWQVGGKLSPSACMRTFSTNPAQGLWGAQGDSEAAAGPGPGPTQVLHACQARLAELELWLDRARESLGSEAHTRQMQQTVEEHLALCQVMLSEIEQKVVCLLEDCKDRPASDGPGLQQEAESLSAKLKDVRCNLEKVQGMLQDKHSEGQVKESHPKLGRRESRHCLWGKGVCVCVRARAPCICHSYRISLPPIVAFCLAGTVIWSISTKINILPKGAPPSVRTPTVEELKTYTAQLGSLSQEASVQKQENATGEISFSLDQKLFELLLAISRCLNNMEQMLSTCVLTSEEAPMQQALYETLSAELQKLHGYIGDKKDDLLKSISSAGRNPQRFSQCFNDLQAWLQLTQAAADSRSKSMKTELDHYSDYQNEIRLLCDALTEKKSTLQQPFCATSRHNASEQLQEMKSCELELQNFEMRTAKLRDYGERFHLPVALIQEVYKLEDMLDELWESLREKQRELGAPFVNEKEYDTLLRGLVELVDLGQGKIAQVSKLRATDRPNLQFHLENHKSFFRNLNTHMLLVQMSSKKVAHCILQKREKSWNDLVEKIKTLEEEAVQHGAYLEKLLQDWIEFDENHAAFYQKMEALSSTVPSVSLVEETEERLMERSQLLQQIKRNLEEEEAQFHQIVKDGKNLMELVNCPDPQSQVKKLEEQWAAASQKVDHELQRLESSLKLFCSYRRDSKELDDWLESTQPRVKSWTEQSLDASQDLNTVRNNIQGLLEFHKEVDEKSSLKSSVLSTGNQLLVVKASDAAVLRSSLTEYEQKWADLIAQLPSIQEKFHQLLMAKLPSHEAIAELIAWMSHVDQQRENEAPVSLQSPASQVNGLLKKYKAYLMEMNFKQWVVDHVNQSLLQLTTCDVESKRYERTAFAELLGEMNLKWHRLQGALHGKEKELECILEAVTENESRAQSLSRWLEAQSRRLSQVEKPSSSILVLENQLAIKAKEVDQLKQNHTALDYGAEAPEGSAKRAHDLDEMRTSRCLCLQVAQLKTSAGAALESWKVYDAAWCEVSLMLAHASYLVEHSRPPVMTFEMLKNQMEKLQALQDKAESNEKTWAGLQAAAGNLMKLCSPLFSKIIEKKHKEARTRWTLVNREIEDQLQKTQTALHLWEPYTELHAEVTAKLDKHEEQCFGSPPSFLSLHLPFPHCTFLSFQNMQLGLQNIKESILQASELADKIAQLCEPSAQPLLLEKHHLLQRVSRLEKMLQMKADELQVFLKGCFTDDFQSLPPLSLLPSPLQSQMLSLTALSPEMEALNEVSFRLPLGDFTAERLQRLNWQWTQKSAALLEQCSELQDVQSDDKKFLQRCQNWVQFLERMKEGLKEKVAGTLDKLCEQQREYEMLQAEMSVNQQIFNAIMSKALHTLESGGGENRTEFISKLTLLKGQWQSVVRRAQQRKSEIDGLVKQWQNFATSLKDLTKFLADTNSFLAAVKKQDKYSLRQLRNVHLDFKNKQILLQRWRTRYALALDTGDKLLGVAAPEAKAAMELEMSQLRENWDNTQRQVEDIAKQLQDTLQAWESCEQKAEELGHRLHEQKASIHESLPVLDDELQGAKEHIKELEKSLATWNQSAQALGTAQADLAAFILAEDVMVLKEQVEHLHRQWEELCVRVSLRKQEIEDRLNAWMVFNEKNKELCAWLVQMESKVLQSVDVSIEDMIDKLQKDCMEEIHLFSENKLVHFKQMGDQLIKASSKSRVAEIDEKLNKINDRWQHLFDVIGGRVKKLKETFAFIQQLDKNMSSLRTWLARIESELSKPVVYDICDDQEIQKRLAEQQDLQRDIEEHSAGVESVFNICDVLLHDSDACANETECDSIQQTTRSLDRRWRNICAMSMERRMKIEETWRLWQKFLDDYSRFEDWLKTAERTAAYPNSSEVSYTNAKEELKKFEAFQRQIHERLTQLELINKQYRRLARENRTDSASKLKQMAHEGNQRWDNLQKRVAAVLRRLRHFTCQWEEFVGKKDSILVWLTEMDLQLTNVEHFSESNFDDKMRQLNGFQQEITLNINKIDQLIEFGEYLIQRSEPSDAVVIEEELEELHKYCQEVFGRVFRFHQRLSSWHPGLEDEKETSENEGDTEDTQGMQNDSWHKKALQEVPPSQQSLCHLMPPTVGHERSGCETPVSIDSIPLEWDHTGDVGGSSSPEDEDEEPYYSALSDVEIPEHPEAYLKMTTQTLKAASGKSASETHTWHSPESPACRKHPYSQGEMVRSVLLNSPETSTPYKAAYVSSRGQAHSKRAELTGERRWELIQAQDLSKKLRLKQNLQQWQQLDSDLTNINAWLDKMEKELEELQEAGPATSIQVIEQGVKKLKSMLKAFDNYKALVLSVNLTSKDFKQADNTRSKELQNRLRQVNLRWEKANHLNRNWGKSLQAALMNCQDFHEQNQKLLLWLAGAETRRHQAQVKDPNADPHAIQESWTELMQLEKELLEQQPQVNAVQEISTYLLAKSDEGEYIEAAEKVHVIGKKLKQLLEDVSRDLKASRGSQDISTLLPHVDELDSGNYHQLPAKPHLTNAVFSICRAEVRQEAGPAAPKSRCFFYRVLRAALPLQLLFLLLLLLASMVPSSEEDYSCTQANNYARSFYPMLRYTNGPPPT</sequence>
<evidence type="ECO:0000256" key="10">
    <source>
        <dbReference type="SAM" id="Coils"/>
    </source>
</evidence>
<dbReference type="FunFam" id="1.20.58.60:FF:000073">
    <property type="entry name" value="Nesprin-1 isoform 1"/>
    <property type="match status" value="1"/>
</dbReference>
<evidence type="ECO:0000256" key="7">
    <source>
        <dbReference type="ARBA" id="ARBA00023242"/>
    </source>
</evidence>
<dbReference type="CDD" id="cd00176">
    <property type="entry name" value="SPEC"/>
    <property type="match status" value="6"/>
</dbReference>
<dbReference type="InterPro" id="IPR012315">
    <property type="entry name" value="KASH"/>
</dbReference>
<evidence type="ECO:0000256" key="5">
    <source>
        <dbReference type="ARBA" id="ARBA00022989"/>
    </source>
</evidence>
<feature type="topological domain" description="Perinuclear space" evidence="9">
    <location>
        <begin position="3224"/>
        <end position="3253"/>
    </location>
</feature>
<reference evidence="13" key="1">
    <citation type="submission" date="2025-08" db="UniProtKB">
        <authorList>
            <consortium name="Ensembl"/>
        </authorList>
    </citation>
    <scope>IDENTIFICATION</scope>
</reference>
<evidence type="ECO:0000256" key="1">
    <source>
        <dbReference type="ARBA" id="ARBA00008619"/>
    </source>
</evidence>
<dbReference type="FunFam" id="1.20.58.60:FF:000112">
    <property type="entry name" value="nesprin-1 isoform X4"/>
    <property type="match status" value="1"/>
</dbReference>
<feature type="topological domain" description="Cytoplasmic" evidence="9">
    <location>
        <begin position="1"/>
        <end position="3202"/>
    </location>
</feature>
<dbReference type="SMART" id="SM00150">
    <property type="entry name" value="SPEC"/>
    <property type="match status" value="14"/>
</dbReference>
<dbReference type="InterPro" id="IPR002017">
    <property type="entry name" value="Spectrin_repeat"/>
</dbReference>
<dbReference type="FunFam" id="1.20.58.60:FF:000126">
    <property type="entry name" value="Spectrin repeat containing, nuclear envelope 1a"/>
    <property type="match status" value="1"/>
</dbReference>
<dbReference type="PANTHER" id="PTHR14514">
    <property type="entry name" value="PKA ANCHORING PROTEIN"/>
    <property type="match status" value="1"/>
</dbReference>
<accession>A0A8D2IHH5</accession>
<name>A0A8D2IHH5_VARKO</name>
<dbReference type="Pfam" id="PF10541">
    <property type="entry name" value="KASH"/>
    <property type="match status" value="1"/>
</dbReference>
<dbReference type="InterPro" id="IPR018159">
    <property type="entry name" value="Spectrin/alpha-actinin"/>
</dbReference>
<evidence type="ECO:0000313" key="13">
    <source>
        <dbReference type="Ensembl" id="ENSVKKP00000000919.1"/>
    </source>
</evidence>
<proteinExistence type="inferred from homology"/>
<keyword evidence="6 9" id="KW-0472">Membrane</keyword>
<comment type="similarity">
    <text evidence="1">Belongs to the nesprin family.</text>
</comment>
<keyword evidence="3 9" id="KW-0812">Transmembrane</keyword>
<reference evidence="13" key="2">
    <citation type="submission" date="2025-09" db="UniProtKB">
        <authorList>
            <consortium name="Ensembl"/>
        </authorList>
    </citation>
    <scope>IDENTIFICATION</scope>
</reference>
<dbReference type="SUPFAM" id="SSF46966">
    <property type="entry name" value="Spectrin repeat"/>
    <property type="match status" value="13"/>
</dbReference>
<dbReference type="GO" id="GO:0005640">
    <property type="term" value="C:nuclear outer membrane"/>
    <property type="evidence" value="ECO:0007669"/>
    <property type="project" value="UniProtKB-SubCell"/>
</dbReference>
<dbReference type="Pfam" id="PF00435">
    <property type="entry name" value="Spectrin"/>
    <property type="match status" value="2"/>
</dbReference>
<keyword evidence="5" id="KW-1133">Transmembrane helix</keyword>
<feature type="coiled-coil region" evidence="10">
    <location>
        <begin position="482"/>
        <end position="509"/>
    </location>
</feature>
<keyword evidence="14" id="KW-1185">Reference proteome</keyword>
<dbReference type="Ensembl" id="ENSVKKT00000000953.1">
    <property type="protein sequence ID" value="ENSVKKP00000000919.1"/>
    <property type="gene ID" value="ENSVKKG00000000475.1"/>
</dbReference>
<evidence type="ECO:0000256" key="6">
    <source>
        <dbReference type="ARBA" id="ARBA00023136"/>
    </source>
</evidence>
<dbReference type="PANTHER" id="PTHR14514:SF4">
    <property type="entry name" value="NESPRIN-2"/>
    <property type="match status" value="1"/>
</dbReference>
<comment type="subcellular location">
    <subcellularLocation>
        <location evidence="8">Nucleus outer membrane</location>
        <topology evidence="8">Single-pass type IV membrane protein</topology>
    </subcellularLocation>
</comment>
<feature type="coiled-coil region" evidence="10">
    <location>
        <begin position="2145"/>
        <end position="2232"/>
    </location>
</feature>
<feature type="coiled-coil region" evidence="10">
    <location>
        <begin position="1260"/>
        <end position="1294"/>
    </location>
</feature>
<evidence type="ECO:0000256" key="3">
    <source>
        <dbReference type="ARBA" id="ARBA00022692"/>
    </source>
</evidence>
<evidence type="ECO:0000256" key="11">
    <source>
        <dbReference type="SAM" id="MobiDB-lite"/>
    </source>
</evidence>
<evidence type="ECO:0000256" key="8">
    <source>
        <dbReference type="ARBA" id="ARBA00046312"/>
    </source>
</evidence>
<feature type="domain" description="KASH" evidence="12">
    <location>
        <begin position="3194"/>
        <end position="3253"/>
    </location>
</feature>
<dbReference type="OMA" id="KICQWIK"/>
<keyword evidence="4" id="KW-0677">Repeat</keyword>
<evidence type="ECO:0000259" key="12">
    <source>
        <dbReference type="PROSITE" id="PS51049"/>
    </source>
</evidence>
<keyword evidence="2" id="KW-0597">Phosphoprotein</keyword>
<dbReference type="PROSITE" id="PS51049">
    <property type="entry name" value="KASH"/>
    <property type="match status" value="1"/>
</dbReference>
<dbReference type="Gene3D" id="1.20.58.60">
    <property type="match status" value="9"/>
</dbReference>
<protein>
    <submittedName>
        <fullName evidence="13">Spectrin repeat containing nuclear envelope protein 2</fullName>
    </submittedName>
</protein>
<feature type="compositionally biased region" description="Acidic residues" evidence="11">
    <location>
        <begin position="2725"/>
        <end position="2738"/>
    </location>
</feature>
<organism evidence="13 14">
    <name type="scientific">Varanus komodoensis</name>
    <name type="common">Komodo dragon</name>
    <dbReference type="NCBI Taxonomy" id="61221"/>
    <lineage>
        <taxon>Eukaryota</taxon>
        <taxon>Metazoa</taxon>
        <taxon>Chordata</taxon>
        <taxon>Craniata</taxon>
        <taxon>Vertebrata</taxon>
        <taxon>Euteleostomi</taxon>
        <taxon>Lepidosauria</taxon>
        <taxon>Squamata</taxon>
        <taxon>Bifurcata</taxon>
        <taxon>Unidentata</taxon>
        <taxon>Episquamata</taxon>
        <taxon>Toxicofera</taxon>
        <taxon>Anguimorpha</taxon>
        <taxon>Paleoanguimorpha</taxon>
        <taxon>Varanoidea</taxon>
        <taxon>Varanidae</taxon>
        <taxon>Varanus</taxon>
    </lineage>
</organism>
<feature type="region of interest" description="Disordered" evidence="11">
    <location>
        <begin position="2722"/>
        <end position="2808"/>
    </location>
</feature>
<keyword evidence="7" id="KW-0539">Nucleus</keyword>
<feature type="coiled-coil region" evidence="10">
    <location>
        <begin position="175"/>
        <end position="316"/>
    </location>
</feature>
<feature type="region of interest" description="Disordered" evidence="11">
    <location>
        <begin position="638"/>
        <end position="668"/>
    </location>
</feature>
<dbReference type="InterPro" id="IPR056887">
    <property type="entry name" value="SYNE1/2_dom"/>
</dbReference>
<dbReference type="Proteomes" id="UP000694545">
    <property type="component" value="Unplaced"/>
</dbReference>
<dbReference type="SMART" id="SM01249">
    <property type="entry name" value="KASH"/>
    <property type="match status" value="1"/>
</dbReference>
<dbReference type="Pfam" id="PF25035">
    <property type="entry name" value="SYNE1"/>
    <property type="match status" value="1"/>
</dbReference>